<gene>
    <name evidence="2" type="ORF">C1I93_01310</name>
</gene>
<keyword evidence="3" id="KW-1185">Reference proteome</keyword>
<accession>A0A2W2E7C7</accession>
<protein>
    <submittedName>
        <fullName evidence="2">Uncharacterized protein</fullName>
    </submittedName>
</protein>
<name>A0A2W2E7C7_9ACTN</name>
<evidence type="ECO:0000313" key="3">
    <source>
        <dbReference type="Proteomes" id="UP000248627"/>
    </source>
</evidence>
<dbReference type="EMBL" id="POTX01000004">
    <property type="protein sequence ID" value="PZG00784.1"/>
    <property type="molecule type" value="Genomic_DNA"/>
</dbReference>
<comment type="caution">
    <text evidence="2">The sequence shown here is derived from an EMBL/GenBank/DDBJ whole genome shotgun (WGS) entry which is preliminary data.</text>
</comment>
<proteinExistence type="predicted"/>
<feature type="region of interest" description="Disordered" evidence="1">
    <location>
        <begin position="67"/>
        <end position="92"/>
    </location>
</feature>
<reference evidence="2 3" key="1">
    <citation type="submission" date="2018-01" db="EMBL/GenBank/DDBJ databases">
        <title>Draft genome sequence of Jishengella endophytica.</title>
        <authorList>
            <person name="Sahin N."/>
            <person name="Ay H."/>
            <person name="Saygin H."/>
        </authorList>
    </citation>
    <scope>NUCLEOTIDE SEQUENCE [LARGE SCALE GENOMIC DNA]</scope>
    <source>
        <strain evidence="2 3">DSM 45430</strain>
    </source>
</reference>
<feature type="region of interest" description="Disordered" evidence="1">
    <location>
        <begin position="1"/>
        <end position="51"/>
    </location>
</feature>
<dbReference type="Proteomes" id="UP000248627">
    <property type="component" value="Unassembled WGS sequence"/>
</dbReference>
<evidence type="ECO:0000313" key="2">
    <source>
        <dbReference type="EMBL" id="PZG00784.1"/>
    </source>
</evidence>
<sequence length="180" mass="19576">MALVALSACGAGEETKTEQSAPQVATLATPEPKRTGSAQPTEQRPRERLDTTQEEFLAMLGPYHKCMQEQGFGPKPEQGPIGKPRPGNAKEAEKYEAANRICEPQFYPLPPWEKDPANPEARDFALDVVKCLKEKGVKYVEVSEDGISIAFGGDQNDSRSISMGLDLAPECERKVAAASK</sequence>
<organism evidence="2 3">
    <name type="scientific">Micromonospora endophytica</name>
    <dbReference type="NCBI Taxonomy" id="515350"/>
    <lineage>
        <taxon>Bacteria</taxon>
        <taxon>Bacillati</taxon>
        <taxon>Actinomycetota</taxon>
        <taxon>Actinomycetes</taxon>
        <taxon>Micromonosporales</taxon>
        <taxon>Micromonosporaceae</taxon>
        <taxon>Micromonospora</taxon>
    </lineage>
</organism>
<evidence type="ECO:0000256" key="1">
    <source>
        <dbReference type="SAM" id="MobiDB-lite"/>
    </source>
</evidence>
<dbReference type="AlphaFoldDB" id="A0A2W2E7C7"/>